<sequence>MMNPLLGVDVSQRNPNARPHAWGLVSDDINFQARNIQATSVAANKLTVANVTVTVERGKENVCGVG</sequence>
<accession>A0A7H0SR86</accession>
<protein>
    <submittedName>
        <fullName evidence="1">Uncharacterized protein</fullName>
    </submittedName>
</protein>
<evidence type="ECO:0000313" key="2">
    <source>
        <dbReference type="Proteomes" id="UP000516320"/>
    </source>
</evidence>
<organism evidence="1 2">
    <name type="scientific">Corynebacterium poyangense</name>
    <dbReference type="NCBI Taxonomy" id="2684405"/>
    <lineage>
        <taxon>Bacteria</taxon>
        <taxon>Bacillati</taxon>
        <taxon>Actinomycetota</taxon>
        <taxon>Actinomycetes</taxon>
        <taxon>Mycobacteriales</taxon>
        <taxon>Corynebacteriaceae</taxon>
        <taxon>Corynebacterium</taxon>
    </lineage>
</organism>
<dbReference type="AlphaFoldDB" id="A0A7H0SR86"/>
<dbReference type="Proteomes" id="UP000516320">
    <property type="component" value="Chromosome"/>
</dbReference>
<keyword evidence="2" id="KW-1185">Reference proteome</keyword>
<name>A0A7H0SR86_9CORY</name>
<reference evidence="1 2" key="1">
    <citation type="submission" date="2019-12" db="EMBL/GenBank/DDBJ databases">
        <title>Corynebacterium sp. nov., isolated from feces of the Anser Albifrons in China.</title>
        <authorList>
            <person name="Liu Q."/>
        </authorList>
    </citation>
    <scope>NUCLEOTIDE SEQUENCE [LARGE SCALE GENOMIC DNA]</scope>
    <source>
        <strain evidence="1 2">4H37-19</strain>
    </source>
</reference>
<dbReference type="EMBL" id="CP046884">
    <property type="protein sequence ID" value="QNQ91061.1"/>
    <property type="molecule type" value="Genomic_DNA"/>
</dbReference>
<proteinExistence type="predicted"/>
<dbReference type="KEGG" id="cpoy:GP475_10795"/>
<gene>
    <name evidence="1" type="ORF">GP475_10795</name>
</gene>
<evidence type="ECO:0000313" key="1">
    <source>
        <dbReference type="EMBL" id="QNQ91061.1"/>
    </source>
</evidence>